<dbReference type="Gene3D" id="3.30.565.10">
    <property type="entry name" value="Histidine kinase-like ATPase, C-terminal domain"/>
    <property type="match status" value="1"/>
</dbReference>
<evidence type="ECO:0000313" key="6">
    <source>
        <dbReference type="EMBL" id="THH38110.1"/>
    </source>
</evidence>
<keyword evidence="4" id="KW-0812">Transmembrane</keyword>
<dbReference type="Pfam" id="PF02518">
    <property type="entry name" value="HATPase_c"/>
    <property type="match status" value="1"/>
</dbReference>
<dbReference type="InterPro" id="IPR036890">
    <property type="entry name" value="HATPase_C_sf"/>
</dbReference>
<protein>
    <recommendedName>
        <fullName evidence="2">histidine kinase</fullName>
        <ecNumber evidence="2">2.7.13.3</ecNumber>
    </recommendedName>
</protein>
<evidence type="ECO:0000256" key="2">
    <source>
        <dbReference type="ARBA" id="ARBA00012438"/>
    </source>
</evidence>
<dbReference type="InterPro" id="IPR036097">
    <property type="entry name" value="HisK_dim/P_sf"/>
</dbReference>
<evidence type="ECO:0000259" key="5">
    <source>
        <dbReference type="PROSITE" id="PS50109"/>
    </source>
</evidence>
<feature type="transmembrane region" description="Helical" evidence="4">
    <location>
        <begin position="162"/>
        <end position="180"/>
    </location>
</feature>
<dbReference type="EMBL" id="SRKY01000001">
    <property type="protein sequence ID" value="THH38110.1"/>
    <property type="molecule type" value="Genomic_DNA"/>
</dbReference>
<sequence length="429" mass="46604">MSGISFPPREIIRELQRSESASSFEFIARTGLVVSTILIGWMLFGLNFLILWVAAYYGAVVLEKLAIDHLARQPSRARFYLVVAAGFLVASAFATLPVYLWSFEDPVWKLASAVLLAGASVNVILLRARTWQTAVAYLLPIIFSFLAIAFQVAEPSWSDPHFIGGLVLATAICMYFCIAVREAQNASERLINTQTQLMRAQKVEALSTLTGGISHDFMNVLSVIQGNLELLAEAPDDRERTTFIKDALRATRRGADLTAQLNLYARRATLSPGPVDPIDVVDDVESLVRHVLPPNISFETQKPSDMGDIIIDESALKAALINLIVNARDAIPASGRISLETYRVSPHEGRAGRQPGKPMVVFEVSDTGTGIDPAVMPKVFDPFYTTKPAGQGTGLGLATVLGFARHSGGDVAVESQPGRGTRVRLQLLA</sequence>
<organism evidence="6 7">
    <name type="scientific">Aliishimia ponticola</name>
    <dbReference type="NCBI Taxonomy" id="2499833"/>
    <lineage>
        <taxon>Bacteria</taxon>
        <taxon>Pseudomonadati</taxon>
        <taxon>Pseudomonadota</taxon>
        <taxon>Alphaproteobacteria</taxon>
        <taxon>Rhodobacterales</taxon>
        <taxon>Paracoccaceae</taxon>
        <taxon>Aliishimia</taxon>
    </lineage>
</organism>
<dbReference type="SMART" id="SM00388">
    <property type="entry name" value="HisKA"/>
    <property type="match status" value="1"/>
</dbReference>
<feature type="domain" description="Histidine kinase" evidence="5">
    <location>
        <begin position="212"/>
        <end position="429"/>
    </location>
</feature>
<dbReference type="RefSeq" id="WP_136461002.1">
    <property type="nucleotide sequence ID" value="NZ_SRKY01000001.1"/>
</dbReference>
<feature type="transmembrane region" description="Helical" evidence="4">
    <location>
        <begin position="133"/>
        <end position="150"/>
    </location>
</feature>
<reference evidence="6 7" key="1">
    <citation type="submission" date="2019-04" db="EMBL/GenBank/DDBJ databases">
        <title>Shimia ponticola sp. nov., isolated from seawater.</title>
        <authorList>
            <person name="Kim Y.-O."/>
            <person name="Yoon J.-H."/>
        </authorList>
    </citation>
    <scope>NUCLEOTIDE SEQUENCE [LARGE SCALE GENOMIC DNA]</scope>
    <source>
        <strain evidence="6 7">MYP11</strain>
    </source>
</reference>
<dbReference type="PANTHER" id="PTHR43065:SF42">
    <property type="entry name" value="TWO-COMPONENT SENSOR PPRA"/>
    <property type="match status" value="1"/>
</dbReference>
<dbReference type="InterPro" id="IPR003661">
    <property type="entry name" value="HisK_dim/P_dom"/>
</dbReference>
<dbReference type="Pfam" id="PF00512">
    <property type="entry name" value="HisKA"/>
    <property type="match status" value="1"/>
</dbReference>
<proteinExistence type="predicted"/>
<dbReference type="InterPro" id="IPR004358">
    <property type="entry name" value="Sig_transdc_His_kin-like_C"/>
</dbReference>
<dbReference type="InterPro" id="IPR005467">
    <property type="entry name" value="His_kinase_dom"/>
</dbReference>
<evidence type="ECO:0000313" key="7">
    <source>
        <dbReference type="Proteomes" id="UP000306602"/>
    </source>
</evidence>
<evidence type="ECO:0000256" key="3">
    <source>
        <dbReference type="ARBA" id="ARBA00022553"/>
    </source>
</evidence>
<dbReference type="CDD" id="cd00082">
    <property type="entry name" value="HisKA"/>
    <property type="match status" value="1"/>
</dbReference>
<dbReference type="PANTHER" id="PTHR43065">
    <property type="entry name" value="SENSOR HISTIDINE KINASE"/>
    <property type="match status" value="1"/>
</dbReference>
<dbReference type="OrthoDB" id="9796100at2"/>
<dbReference type="InterPro" id="IPR003594">
    <property type="entry name" value="HATPase_dom"/>
</dbReference>
<dbReference type="Proteomes" id="UP000306602">
    <property type="component" value="Unassembled WGS sequence"/>
</dbReference>
<comment type="caution">
    <text evidence="6">The sequence shown here is derived from an EMBL/GenBank/DDBJ whole genome shotgun (WGS) entry which is preliminary data.</text>
</comment>
<evidence type="ECO:0000256" key="1">
    <source>
        <dbReference type="ARBA" id="ARBA00000085"/>
    </source>
</evidence>
<keyword evidence="3" id="KW-0597">Phosphoprotein</keyword>
<dbReference type="GO" id="GO:0000155">
    <property type="term" value="F:phosphorelay sensor kinase activity"/>
    <property type="evidence" value="ECO:0007669"/>
    <property type="project" value="InterPro"/>
</dbReference>
<dbReference type="Gene3D" id="1.10.287.130">
    <property type="match status" value="1"/>
</dbReference>
<feature type="transmembrane region" description="Helical" evidence="4">
    <location>
        <begin position="107"/>
        <end position="126"/>
    </location>
</feature>
<dbReference type="AlphaFoldDB" id="A0A4S4NPG0"/>
<dbReference type="PRINTS" id="PR00344">
    <property type="entry name" value="BCTRLSENSOR"/>
</dbReference>
<gene>
    <name evidence="6" type="ORF">E4Z66_00600</name>
</gene>
<dbReference type="SUPFAM" id="SSF55874">
    <property type="entry name" value="ATPase domain of HSP90 chaperone/DNA topoisomerase II/histidine kinase"/>
    <property type="match status" value="1"/>
</dbReference>
<dbReference type="SUPFAM" id="SSF47384">
    <property type="entry name" value="Homodimeric domain of signal transducing histidine kinase"/>
    <property type="match status" value="1"/>
</dbReference>
<name>A0A4S4NPG0_9RHOB</name>
<dbReference type="EC" id="2.7.13.3" evidence="2"/>
<feature type="transmembrane region" description="Helical" evidence="4">
    <location>
        <begin position="79"/>
        <end position="101"/>
    </location>
</feature>
<comment type="catalytic activity">
    <reaction evidence="1">
        <text>ATP + protein L-histidine = ADP + protein N-phospho-L-histidine.</text>
        <dbReference type="EC" id="2.7.13.3"/>
    </reaction>
</comment>
<dbReference type="SMART" id="SM00387">
    <property type="entry name" value="HATPase_c"/>
    <property type="match status" value="1"/>
</dbReference>
<evidence type="ECO:0000256" key="4">
    <source>
        <dbReference type="SAM" id="Phobius"/>
    </source>
</evidence>
<keyword evidence="4" id="KW-1133">Transmembrane helix</keyword>
<accession>A0A4S4NPG0</accession>
<keyword evidence="7" id="KW-1185">Reference proteome</keyword>
<keyword evidence="4" id="KW-0472">Membrane</keyword>
<dbReference type="PROSITE" id="PS50109">
    <property type="entry name" value="HIS_KIN"/>
    <property type="match status" value="1"/>
</dbReference>